<dbReference type="InterPro" id="IPR016181">
    <property type="entry name" value="Acyl_CoA_acyltransferase"/>
</dbReference>
<dbReference type="RefSeq" id="WP_165051408.1">
    <property type="nucleotide sequence ID" value="NZ_JAALFE010000014.1"/>
</dbReference>
<dbReference type="Proteomes" id="UP000474758">
    <property type="component" value="Unassembled WGS sequence"/>
</dbReference>
<organism evidence="4 5">
    <name type="scientific">Paragemmobacter kunshanensis</name>
    <dbReference type="NCBI Taxonomy" id="2583234"/>
    <lineage>
        <taxon>Bacteria</taxon>
        <taxon>Pseudomonadati</taxon>
        <taxon>Pseudomonadota</taxon>
        <taxon>Alphaproteobacteria</taxon>
        <taxon>Rhodobacterales</taxon>
        <taxon>Paracoccaceae</taxon>
        <taxon>Paragemmobacter</taxon>
    </lineage>
</organism>
<dbReference type="AlphaFoldDB" id="A0A6M1U9M0"/>
<dbReference type="InterPro" id="IPR051016">
    <property type="entry name" value="Diverse_Substrate_AcTransf"/>
</dbReference>
<dbReference type="CDD" id="cd04301">
    <property type="entry name" value="NAT_SF"/>
    <property type="match status" value="1"/>
</dbReference>
<dbReference type="EMBL" id="JAALFE010000014">
    <property type="protein sequence ID" value="NGQ92113.1"/>
    <property type="molecule type" value="Genomic_DNA"/>
</dbReference>
<accession>A0A6M1U9M0</accession>
<feature type="domain" description="N-acetyltransferase" evidence="3">
    <location>
        <begin position="3"/>
        <end position="147"/>
    </location>
</feature>
<dbReference type="Gene3D" id="3.40.630.30">
    <property type="match status" value="1"/>
</dbReference>
<keyword evidence="2" id="KW-0012">Acyltransferase</keyword>
<dbReference type="GO" id="GO:0008080">
    <property type="term" value="F:N-acetyltransferase activity"/>
    <property type="evidence" value="ECO:0007669"/>
    <property type="project" value="TreeGrafter"/>
</dbReference>
<comment type="caution">
    <text evidence="4">The sequence shown here is derived from an EMBL/GenBank/DDBJ whole genome shotgun (WGS) entry which is preliminary data.</text>
</comment>
<evidence type="ECO:0000256" key="1">
    <source>
        <dbReference type="ARBA" id="ARBA00022679"/>
    </source>
</evidence>
<dbReference type="SUPFAM" id="SSF55729">
    <property type="entry name" value="Acyl-CoA N-acyltransferases (Nat)"/>
    <property type="match status" value="1"/>
</dbReference>
<dbReference type="Pfam" id="PF00583">
    <property type="entry name" value="Acetyltransf_1"/>
    <property type="match status" value="1"/>
</dbReference>
<keyword evidence="5" id="KW-1185">Reference proteome</keyword>
<keyword evidence="1 4" id="KW-0808">Transferase</keyword>
<dbReference type="PANTHER" id="PTHR10545:SF42">
    <property type="entry name" value="ACETYLTRANSFERASE"/>
    <property type="match status" value="1"/>
</dbReference>
<reference evidence="4 5" key="1">
    <citation type="submission" date="2020-02" db="EMBL/GenBank/DDBJ databases">
        <title>Rhodobacter translucens sp. nov., a novel bacterium isolated from activated sludge.</title>
        <authorList>
            <person name="Liu J."/>
        </authorList>
    </citation>
    <scope>NUCLEOTIDE SEQUENCE [LARGE SCALE GENOMIC DNA]</scope>
    <source>
        <strain evidence="4 5">HX-7-19</strain>
    </source>
</reference>
<proteinExistence type="predicted"/>
<protein>
    <submittedName>
        <fullName evidence="4">GNAT family N-acetyltransferase</fullName>
    </submittedName>
</protein>
<dbReference type="InterPro" id="IPR000182">
    <property type="entry name" value="GNAT_dom"/>
</dbReference>
<evidence type="ECO:0000256" key="2">
    <source>
        <dbReference type="ARBA" id="ARBA00023315"/>
    </source>
</evidence>
<name>A0A6M1U9M0_9RHOB</name>
<sequence>MSVEIRDAGPQDEAGWRELWQQYLDFYEVSLAPEVTAATWARLMDPASPVKARLAFAGGRMAGFAIHLHHPSTWVIGDDCYLEDLFLSPEARGKGLGRALIEDLMALARGKGWQRLYWHTDETNSVARRLYDRFTPSDGHLRYRLRL</sequence>
<dbReference type="PROSITE" id="PS51186">
    <property type="entry name" value="GNAT"/>
    <property type="match status" value="1"/>
</dbReference>
<evidence type="ECO:0000259" key="3">
    <source>
        <dbReference type="PROSITE" id="PS51186"/>
    </source>
</evidence>
<evidence type="ECO:0000313" key="4">
    <source>
        <dbReference type="EMBL" id="NGQ92113.1"/>
    </source>
</evidence>
<gene>
    <name evidence="4" type="ORF">G5V65_14515</name>
</gene>
<evidence type="ECO:0000313" key="5">
    <source>
        <dbReference type="Proteomes" id="UP000474758"/>
    </source>
</evidence>
<dbReference type="PANTHER" id="PTHR10545">
    <property type="entry name" value="DIAMINE N-ACETYLTRANSFERASE"/>
    <property type="match status" value="1"/>
</dbReference>